<evidence type="ECO:0000256" key="2">
    <source>
        <dbReference type="ARBA" id="ARBA00013262"/>
    </source>
</evidence>
<dbReference type="AlphaFoldDB" id="A0A3M6UFE1"/>
<feature type="non-terminal residue" evidence="6">
    <location>
        <position position="1"/>
    </location>
</feature>
<evidence type="ECO:0000256" key="4">
    <source>
        <dbReference type="ARBA" id="ARBA00048460"/>
    </source>
</evidence>
<name>A0A3M6UFE1_POCDA</name>
<evidence type="ECO:0000313" key="7">
    <source>
        <dbReference type="Proteomes" id="UP000275408"/>
    </source>
</evidence>
<evidence type="ECO:0000256" key="5">
    <source>
        <dbReference type="RuleBase" id="RU365018"/>
    </source>
</evidence>
<dbReference type="Gene3D" id="3.40.50.300">
    <property type="entry name" value="P-loop containing nucleotide triphosphate hydrolases"/>
    <property type="match status" value="1"/>
</dbReference>
<dbReference type="GO" id="GO:0008476">
    <property type="term" value="F:protein-tyrosine sulfotransferase activity"/>
    <property type="evidence" value="ECO:0007669"/>
    <property type="project" value="UniProtKB-EC"/>
</dbReference>
<dbReference type="Proteomes" id="UP000275408">
    <property type="component" value="Unassembled WGS sequence"/>
</dbReference>
<gene>
    <name evidence="6" type="ORF">pdam_00015156</name>
</gene>
<dbReference type="PANTHER" id="PTHR12788:SF8">
    <property type="entry name" value="PROTEIN-TYROSINE SULFOTRANSFERASE"/>
    <property type="match status" value="1"/>
</dbReference>
<organism evidence="6 7">
    <name type="scientific">Pocillopora damicornis</name>
    <name type="common">Cauliflower coral</name>
    <name type="synonym">Millepora damicornis</name>
    <dbReference type="NCBI Taxonomy" id="46731"/>
    <lineage>
        <taxon>Eukaryota</taxon>
        <taxon>Metazoa</taxon>
        <taxon>Cnidaria</taxon>
        <taxon>Anthozoa</taxon>
        <taxon>Hexacorallia</taxon>
        <taxon>Scleractinia</taxon>
        <taxon>Astrocoeniina</taxon>
        <taxon>Pocilloporidae</taxon>
        <taxon>Pocillopora</taxon>
    </lineage>
</organism>
<proteinExistence type="inferred from homology"/>
<dbReference type="Pfam" id="PF13469">
    <property type="entry name" value="Sulfotransfer_3"/>
    <property type="match status" value="1"/>
</dbReference>
<protein>
    <recommendedName>
        <fullName evidence="2 5">Protein-tyrosine sulfotransferase</fullName>
        <ecNumber evidence="2 5">2.8.2.20</ecNumber>
    </recommendedName>
</protein>
<dbReference type="InterPro" id="IPR027417">
    <property type="entry name" value="P-loop_NTPase"/>
</dbReference>
<evidence type="ECO:0000256" key="1">
    <source>
        <dbReference type="ARBA" id="ARBA00009988"/>
    </source>
</evidence>
<evidence type="ECO:0000256" key="3">
    <source>
        <dbReference type="ARBA" id="ARBA00022679"/>
    </source>
</evidence>
<dbReference type="GO" id="GO:0005794">
    <property type="term" value="C:Golgi apparatus"/>
    <property type="evidence" value="ECO:0007669"/>
    <property type="project" value="TreeGrafter"/>
</dbReference>
<comment type="caution">
    <text evidence="6">The sequence shown here is derived from an EMBL/GenBank/DDBJ whole genome shotgun (WGS) entry which is preliminary data.</text>
</comment>
<dbReference type="SUPFAM" id="SSF52540">
    <property type="entry name" value="P-loop containing nucleoside triphosphate hydrolases"/>
    <property type="match status" value="1"/>
</dbReference>
<accession>A0A3M6UFE1</accession>
<dbReference type="EC" id="2.8.2.20" evidence="2 5"/>
<reference evidence="6 7" key="1">
    <citation type="journal article" date="2018" name="Sci. Rep.">
        <title>Comparative analysis of the Pocillopora damicornis genome highlights role of immune system in coral evolution.</title>
        <authorList>
            <person name="Cunning R."/>
            <person name="Bay R.A."/>
            <person name="Gillette P."/>
            <person name="Baker A.C."/>
            <person name="Traylor-Knowles N."/>
        </authorList>
    </citation>
    <scope>NUCLEOTIDE SEQUENCE [LARGE SCALE GENOMIC DNA]</scope>
    <source>
        <strain evidence="6">RSMAS</strain>
        <tissue evidence="6">Whole animal</tissue>
    </source>
</reference>
<comment type="function">
    <text evidence="5">Catalyzes the O-sulfation of tyrosine residues within acidic motifs of polypeptides, using 3'-phosphoadenylyl sulfate (PAPS) as cosubstrate.</text>
</comment>
<comment type="similarity">
    <text evidence="1 5">Belongs to the protein sulfotransferase family.</text>
</comment>
<comment type="catalytic activity">
    <reaction evidence="4 5">
        <text>L-tyrosyl-[protein] + 3'-phosphoadenylyl sulfate = O-sulfo-L-tyrosine-[protein] + adenosine 3',5'-bisphosphate + H(+)</text>
        <dbReference type="Rhea" id="RHEA:16801"/>
        <dbReference type="Rhea" id="RHEA-COMP:10136"/>
        <dbReference type="Rhea" id="RHEA-COMP:11688"/>
        <dbReference type="ChEBI" id="CHEBI:15378"/>
        <dbReference type="ChEBI" id="CHEBI:46858"/>
        <dbReference type="ChEBI" id="CHEBI:58339"/>
        <dbReference type="ChEBI" id="CHEBI:58343"/>
        <dbReference type="ChEBI" id="CHEBI:65286"/>
        <dbReference type="EC" id="2.8.2.20"/>
    </reaction>
</comment>
<keyword evidence="3 5" id="KW-0808">Transferase</keyword>
<dbReference type="InterPro" id="IPR026634">
    <property type="entry name" value="TPST-like"/>
</dbReference>
<keyword evidence="7" id="KW-1185">Reference proteome</keyword>
<sequence>RKLDMERLHAAYDDVDTLLLFIGYPRSRHTLVSALLDAHPNIILSNELNLIGSYKNNPDWRKIEMFDKIAKRSYMSATWGIRARQANGTVSNYEQLGYKVPNQFQGTFDQKLKILGDKLGWFTASHLSTEVGRDLLKQLEDKFNVSAKFIHVVRNPFDNISTMALRLRGLRTGEHTKKVHIPEAIDYSITRYFYIANNCQATRETLGDRIIDIQGEEFVREPTKYLRKICDFLDISCSEDYLRDCASMVDPVPSKTRSLVVWTEKQIQEVNNLMQPLEFLKSYTF</sequence>
<dbReference type="OrthoDB" id="10351601at2759"/>
<dbReference type="EMBL" id="RCHS01001698">
    <property type="protein sequence ID" value="RMX52128.1"/>
    <property type="molecule type" value="Genomic_DNA"/>
</dbReference>
<dbReference type="PANTHER" id="PTHR12788">
    <property type="entry name" value="PROTEIN-TYROSINE SULFOTRANSFERASE 2"/>
    <property type="match status" value="1"/>
</dbReference>
<evidence type="ECO:0000313" key="6">
    <source>
        <dbReference type="EMBL" id="RMX52128.1"/>
    </source>
</evidence>